<comment type="caution">
    <text evidence="1">The sequence shown here is derived from an EMBL/GenBank/DDBJ whole genome shotgun (WGS) entry which is preliminary data.</text>
</comment>
<keyword evidence="2" id="KW-1185">Reference proteome</keyword>
<organism evidence="1 2">
    <name type="scientific">Bifidobacterium leontopitheci</name>
    <dbReference type="NCBI Taxonomy" id="2650774"/>
    <lineage>
        <taxon>Bacteria</taxon>
        <taxon>Bacillati</taxon>
        <taxon>Actinomycetota</taxon>
        <taxon>Actinomycetes</taxon>
        <taxon>Bifidobacteriales</taxon>
        <taxon>Bifidobacteriaceae</taxon>
        <taxon>Bifidobacterium</taxon>
    </lineage>
</organism>
<proteinExistence type="predicted"/>
<dbReference type="EMBL" id="WBVT01000004">
    <property type="protein sequence ID" value="KAB7791107.1"/>
    <property type="molecule type" value="Genomic_DNA"/>
</dbReference>
<name>A0A6I1GP88_9BIFI</name>
<protein>
    <submittedName>
        <fullName evidence="1">Uncharacterized protein</fullName>
    </submittedName>
</protein>
<sequence>MTGTHKNPSGFLWDMSGYAGEGYGSESYAPGTYATVCLAPTKYRCRFC</sequence>
<evidence type="ECO:0000313" key="2">
    <source>
        <dbReference type="Proteomes" id="UP000441772"/>
    </source>
</evidence>
<gene>
    <name evidence="1" type="ORF">F7D09_0463</name>
</gene>
<dbReference type="AlphaFoldDB" id="A0A6I1GP88"/>
<dbReference type="Proteomes" id="UP000441772">
    <property type="component" value="Unassembled WGS sequence"/>
</dbReference>
<evidence type="ECO:0000313" key="1">
    <source>
        <dbReference type="EMBL" id="KAB7791107.1"/>
    </source>
</evidence>
<accession>A0A6I1GP88</accession>
<reference evidence="1 2" key="1">
    <citation type="submission" date="2019-09" db="EMBL/GenBank/DDBJ databases">
        <title>Characterization of the phylogenetic diversity of two novel species belonging to the genus Bifidobacterium: Bifidobacterium cebidarum sp. nov. and Bifidobacterium leontopitheci sp. nov.</title>
        <authorList>
            <person name="Lugli G.A."/>
            <person name="Duranti S."/>
            <person name="Milani C."/>
            <person name="Turroni F."/>
            <person name="Ventura M."/>
        </authorList>
    </citation>
    <scope>NUCLEOTIDE SEQUENCE [LARGE SCALE GENOMIC DNA]</scope>
    <source>
        <strain evidence="1 2">LMG 31471</strain>
    </source>
</reference>